<dbReference type="GO" id="GO:0015031">
    <property type="term" value="P:protein transport"/>
    <property type="evidence" value="ECO:0007669"/>
    <property type="project" value="UniProtKB-KW"/>
</dbReference>
<organism evidence="2">
    <name type="scientific">Cylindrocystis brebissonii</name>
    <dbReference type="NCBI Taxonomy" id="102167"/>
    <lineage>
        <taxon>Eukaryota</taxon>
        <taxon>Viridiplantae</taxon>
        <taxon>Streptophyta</taxon>
        <taxon>Zygnematophyceae</taxon>
        <taxon>Zygnematophycidae</taxon>
        <taxon>Zygnematales</taxon>
        <taxon>Mesotaeniaceae</taxon>
        <taxon>Cylindrocystis</taxon>
    </lineage>
</organism>
<keyword evidence="1" id="KW-0812">Transmembrane</keyword>
<feature type="transmembrane region" description="Helical" evidence="1">
    <location>
        <begin position="26"/>
        <end position="52"/>
    </location>
</feature>
<keyword evidence="1 2" id="KW-0150">Chloroplast</keyword>
<gene>
    <name evidence="2" type="primary">ycf1</name>
    <name evidence="1" type="synonym">TIC214</name>
</gene>
<comment type="subcellular location">
    <subcellularLocation>
        <location evidence="1">Plastid</location>
        <location evidence="1">Chloroplast inner membrane</location>
    </subcellularLocation>
</comment>
<sequence length="1443" mass="171652">MIKNVPIFFSVIFKNNSLFCINEGSLLLIGFFYGFVSTFSITISQLLCVRTLLLENNGRENDSPGLLFQNKVVLTSLSGLIISQFILFLSIYCQPFSFLWTKPHLSTLFGFFYIFFLWHRMKEFDLNYNFQSTSNMKLLIVFFDNLLLPLLNFCALPYPVVNRLINVFLFRYSNIFSFPIGILLGWLSGQFLFIILSWILIIRLEKELPVLYRLTKRFFHSLFSNILFFVCLICLGKLPIIFFTSTFSNNFDSFDSKMGLKSEIGESQISATRTSFSKNLMTEFIGSFNFLSNFQLANHRPYRIIPNTNIDQKNILNILFSKTKYSEYFFEICSIHGKQRLVHIYPQSLCLFHTYLNKSLHLINTFNEDAHFYDKWSILKQNRKIIFHKILQKQMNYLDKGESIDNLIQNKLCSLTPESNIVNLKLDPRLENSFRGIKLIRTDGPWFIASKLNPSDFVSSELTSYINLFTNSKFRKWFFNIERNNRNIFPWFSSIKTISFYPKINFSFKLVSIFDRKKNNFGGYPKLVVRQEFTSFSKGDKNSAFAQRPGLFAKRRNSMILKAIQLKSQTPFLLRIKNQKLFTKFFTIFFQIFTQKATKQKLKKDEIVKLHTVVNMVRGPILLSQLFVRKFIKLPLLIILKNCAHFLVFGQTEWTQDFLNWNREKYVVYSLEDKNPIGNLLWWIGNRIFSLEWFGFLFGAFVEIIRLWIWKGIQIGILNPFQLQPWYLSKHDYAEVYLTVSGEEIDNIENTFPNKIKHPAFWKPFLKVMTTLINPALSKQFLPFQNWVSKITNFVNIQFLARFNKNSRLTVYPEQNQRLEEKDKTILQAHKKCETNISLKDKNLLLLLQIQTKQQNIQNDITVLSNHLENQLNHTFSINKSLFHEIQIQKSLKNLNFVDKKSRFSVNYQVCKIQTYLINWNRKSLRIQKQVSFLTTKLRFFAKTTKINKLFSEFFKSWIQEYNRYWISLKRNTLSFLDFVFQQYNILLDRFYKQQNPLVLQSNLSSQSKLLTQAYVFHKIWQMKNQNNLNLTSFKKFWISKDSFANQIENSLLFHGIFNQTPNDLTKDTWNIWLDSLPFYKPSYFVWSNILPNIWSHEVSLKYTEFSRSQKLSFIQNKIPFKTITNLLNHHKPLFEQSQKLLKRWKLQMLSNRYTNFSNNNISNFKQFCSFQKDFVQSNLIDPEAQADLTLNRIGSNNVFYEDNQWGSRHTKINRFAPFIRSSSIVHNEMLFDFHLTPDWNFVKNQKIYSEKSFYVYDQYSNDSYCLRLQLIHDHFFMYNLITPLFSLFDKDRKHDTFDLLSNIFSESISNSNFQSALLSTPEDLLLSENIRELRTLDYFNLKAELHNYSNKLNRNVSNEKSLQKNISNTQVNLQKKFNYEQNNKTPNFTKNVTVQKQNHIKRFLWASYRLEDLACMNRFWFQVANQSRFIALRTSIYPFMYL</sequence>
<dbReference type="GO" id="GO:0009706">
    <property type="term" value="C:chloroplast inner membrane"/>
    <property type="evidence" value="ECO:0007669"/>
    <property type="project" value="UniProtKB-SubCell"/>
</dbReference>
<evidence type="ECO:0000256" key="1">
    <source>
        <dbReference type="RuleBase" id="RU364085"/>
    </source>
</evidence>
<comment type="subunit">
    <text evidence="1">Part of the Tic complex.</text>
</comment>
<dbReference type="EMBL" id="KU646495">
    <property type="protein sequence ID" value="ANI25902.1"/>
    <property type="molecule type" value="Genomic_DNA"/>
</dbReference>
<dbReference type="Pfam" id="PF05758">
    <property type="entry name" value="Ycf1"/>
    <property type="match status" value="3"/>
</dbReference>
<comment type="similarity">
    <text evidence="1">Belongs to the TIC214 family.</text>
</comment>
<keyword evidence="1" id="KW-1133">Transmembrane helix</keyword>
<evidence type="ECO:0000313" key="2">
    <source>
        <dbReference type="EMBL" id="ANI25902.1"/>
    </source>
</evidence>
<feature type="transmembrane region" description="Helical" evidence="1">
    <location>
        <begin position="98"/>
        <end position="118"/>
    </location>
</feature>
<keyword evidence="1" id="KW-0813">Transport</keyword>
<comment type="function">
    <text evidence="1">Involved in protein precursor import into chloroplasts. May be part of an intermediate translocation complex acting as a protein-conducting channel at the inner envelope.</text>
</comment>
<keyword evidence="1 2" id="KW-0934">Plastid</keyword>
<protein>
    <recommendedName>
        <fullName evidence="1">Protein TIC 214</fullName>
    </recommendedName>
    <alternativeName>
        <fullName evidence="1">Translocon at the inner envelope membrane of chloroplasts 214</fullName>
    </alternativeName>
</protein>
<geneLocation type="chloroplast" evidence="2"/>
<proteinExistence type="inferred from homology"/>
<dbReference type="RefSeq" id="YP_009258796.1">
    <property type="nucleotide sequence ID" value="NC_030359.1"/>
</dbReference>
<dbReference type="InterPro" id="IPR008896">
    <property type="entry name" value="TIC214"/>
</dbReference>
<dbReference type="GeneID" id="27985194"/>
<name>A0A191T6A1_9VIRI</name>
<feature type="transmembrane region" description="Helical" evidence="1">
    <location>
        <begin position="138"/>
        <end position="158"/>
    </location>
</feature>
<keyword evidence="1" id="KW-0653">Protein transport</keyword>
<feature type="transmembrane region" description="Helical" evidence="1">
    <location>
        <begin position="222"/>
        <end position="243"/>
    </location>
</feature>
<reference evidence="2" key="1">
    <citation type="journal article" date="2016" name="Front. Plant Sci.">
        <title>Comparative Chloroplast Genome Analyses of Streptophyte Green Algae Uncover Major Structural Alterations in the Klebsormidiophyceae, Coleochaetophyceae and Zygnematophyceae.</title>
        <authorList>
            <person name="Lemieux C."/>
            <person name="Otis C."/>
            <person name="Turmel M."/>
        </authorList>
    </citation>
    <scope>NUCLEOTIDE SEQUENCE</scope>
</reference>
<keyword evidence="1" id="KW-0472">Membrane</keyword>
<feature type="transmembrane region" description="Helical" evidence="1">
    <location>
        <begin position="72"/>
        <end position="92"/>
    </location>
</feature>
<feature type="transmembrane region" description="Helical" evidence="1">
    <location>
        <begin position="178"/>
        <end position="201"/>
    </location>
</feature>
<accession>A0A191T6A1</accession>
<keyword evidence="1" id="KW-1001">Plastid inner membrane</keyword>